<keyword evidence="7" id="KW-0568">Pathogenesis-related protein</keyword>
<dbReference type="InterPro" id="IPR004326">
    <property type="entry name" value="Mlo"/>
</dbReference>
<accession>A0A5N5FW42</accession>
<comment type="similarity">
    <text evidence="2">Belongs to the MLO family.</text>
</comment>
<name>A0A5N5FW42_9ROSA</name>
<evidence type="ECO:0000313" key="9">
    <source>
        <dbReference type="Proteomes" id="UP000327157"/>
    </source>
</evidence>
<dbReference type="EMBL" id="SMOL01000695">
    <property type="protein sequence ID" value="KAB2602484.1"/>
    <property type="molecule type" value="Genomic_DNA"/>
</dbReference>
<evidence type="ECO:0000256" key="7">
    <source>
        <dbReference type="ARBA" id="ARBA00023265"/>
    </source>
</evidence>
<sequence>MVCTVIVLISPTVERILFYTDKYLEKKTKRPVLKALQKTKEGPPSTTDAVD</sequence>
<dbReference type="Pfam" id="PF03094">
    <property type="entry name" value="Mlo"/>
    <property type="match status" value="1"/>
</dbReference>
<evidence type="ECO:0000256" key="1">
    <source>
        <dbReference type="ARBA" id="ARBA00004141"/>
    </source>
</evidence>
<keyword evidence="3" id="KW-0812">Transmembrane</keyword>
<evidence type="ECO:0000256" key="6">
    <source>
        <dbReference type="ARBA" id="ARBA00023136"/>
    </source>
</evidence>
<evidence type="ECO:0000256" key="4">
    <source>
        <dbReference type="ARBA" id="ARBA00022821"/>
    </source>
</evidence>
<dbReference type="Proteomes" id="UP000327157">
    <property type="component" value="Chromosome 10"/>
</dbReference>
<organism evidence="8 9">
    <name type="scientific">Pyrus ussuriensis x Pyrus communis</name>
    <dbReference type="NCBI Taxonomy" id="2448454"/>
    <lineage>
        <taxon>Eukaryota</taxon>
        <taxon>Viridiplantae</taxon>
        <taxon>Streptophyta</taxon>
        <taxon>Embryophyta</taxon>
        <taxon>Tracheophyta</taxon>
        <taxon>Spermatophyta</taxon>
        <taxon>Magnoliopsida</taxon>
        <taxon>eudicotyledons</taxon>
        <taxon>Gunneridae</taxon>
        <taxon>Pentapetalae</taxon>
        <taxon>rosids</taxon>
        <taxon>fabids</taxon>
        <taxon>Rosales</taxon>
        <taxon>Rosaceae</taxon>
        <taxon>Amygdaloideae</taxon>
        <taxon>Maleae</taxon>
        <taxon>Pyrus</taxon>
    </lineage>
</organism>
<dbReference type="GO" id="GO:0016020">
    <property type="term" value="C:membrane"/>
    <property type="evidence" value="ECO:0007669"/>
    <property type="project" value="UniProtKB-SubCell"/>
</dbReference>
<keyword evidence="4" id="KW-0611">Plant defense</keyword>
<reference evidence="8 9" key="1">
    <citation type="submission" date="2019-09" db="EMBL/GenBank/DDBJ databases">
        <authorList>
            <person name="Ou C."/>
        </authorList>
    </citation>
    <scope>NUCLEOTIDE SEQUENCE [LARGE SCALE GENOMIC DNA]</scope>
    <source>
        <strain evidence="8">S2</strain>
        <tissue evidence="8">Leaf</tissue>
    </source>
</reference>
<proteinExistence type="inferred from homology"/>
<dbReference type="AlphaFoldDB" id="A0A5N5FW42"/>
<keyword evidence="9" id="KW-1185">Reference proteome</keyword>
<evidence type="ECO:0000256" key="3">
    <source>
        <dbReference type="ARBA" id="ARBA00022692"/>
    </source>
</evidence>
<evidence type="ECO:0000256" key="2">
    <source>
        <dbReference type="ARBA" id="ARBA00006574"/>
    </source>
</evidence>
<comment type="caution">
    <text evidence="8">The sequence shown here is derived from an EMBL/GenBank/DDBJ whole genome shotgun (WGS) entry which is preliminary data.</text>
</comment>
<dbReference type="GO" id="GO:0006952">
    <property type="term" value="P:defense response"/>
    <property type="evidence" value="ECO:0007669"/>
    <property type="project" value="UniProtKB-KW"/>
</dbReference>
<reference evidence="8 9" key="3">
    <citation type="submission" date="2019-11" db="EMBL/GenBank/DDBJ databases">
        <title>A de novo genome assembly of a pear dwarfing rootstock.</title>
        <authorList>
            <person name="Wang F."/>
            <person name="Wang J."/>
            <person name="Li S."/>
            <person name="Zhang Y."/>
            <person name="Fang M."/>
            <person name="Ma L."/>
            <person name="Zhao Y."/>
            <person name="Jiang S."/>
        </authorList>
    </citation>
    <scope>NUCLEOTIDE SEQUENCE [LARGE SCALE GENOMIC DNA]</scope>
    <source>
        <strain evidence="8">S2</strain>
        <tissue evidence="8">Leaf</tissue>
    </source>
</reference>
<evidence type="ECO:0000256" key="5">
    <source>
        <dbReference type="ARBA" id="ARBA00022989"/>
    </source>
</evidence>
<reference evidence="9" key="2">
    <citation type="submission" date="2019-10" db="EMBL/GenBank/DDBJ databases">
        <title>A de novo genome assembly of a pear dwarfing rootstock.</title>
        <authorList>
            <person name="Wang F."/>
            <person name="Wang J."/>
            <person name="Li S."/>
            <person name="Zhang Y."/>
            <person name="Fang M."/>
            <person name="Ma L."/>
            <person name="Zhao Y."/>
            <person name="Jiang S."/>
        </authorList>
    </citation>
    <scope>NUCLEOTIDE SEQUENCE [LARGE SCALE GENOMIC DNA]</scope>
</reference>
<keyword evidence="6" id="KW-0472">Membrane</keyword>
<protein>
    <submittedName>
        <fullName evidence="8">Uncharacterized protein</fullName>
    </submittedName>
</protein>
<gene>
    <name evidence="8" type="ORF">D8674_003489</name>
</gene>
<comment type="subcellular location">
    <subcellularLocation>
        <location evidence="1">Membrane</location>
        <topology evidence="1">Multi-pass membrane protein</topology>
    </subcellularLocation>
</comment>
<evidence type="ECO:0000313" key="8">
    <source>
        <dbReference type="EMBL" id="KAB2602484.1"/>
    </source>
</evidence>
<keyword evidence="5" id="KW-1133">Transmembrane helix</keyword>